<evidence type="ECO:0000259" key="1">
    <source>
        <dbReference type="Pfam" id="PF00571"/>
    </source>
</evidence>
<dbReference type="Pfam" id="PF00571">
    <property type="entry name" value="CBS"/>
    <property type="match status" value="1"/>
</dbReference>
<dbReference type="RefSeq" id="WP_386767453.1">
    <property type="nucleotide sequence ID" value="NZ_JBHSTI010000008.1"/>
</dbReference>
<comment type="caution">
    <text evidence="2">The sequence shown here is derived from an EMBL/GenBank/DDBJ whole genome shotgun (WGS) entry which is preliminary data.</text>
</comment>
<dbReference type="Proteomes" id="UP001596138">
    <property type="component" value="Unassembled WGS sequence"/>
</dbReference>
<keyword evidence="3" id="KW-1185">Reference proteome</keyword>
<dbReference type="EMBL" id="JBHSTI010000008">
    <property type="protein sequence ID" value="MFC6238872.1"/>
    <property type="molecule type" value="Genomic_DNA"/>
</dbReference>
<dbReference type="SUPFAM" id="SSF54631">
    <property type="entry name" value="CBS-domain pair"/>
    <property type="match status" value="1"/>
</dbReference>
<name>A0ABW1T3L1_9ACTN</name>
<organism evidence="2 3">
    <name type="scientific">Longivirga aurantiaca</name>
    <dbReference type="NCBI Taxonomy" id="1837743"/>
    <lineage>
        <taxon>Bacteria</taxon>
        <taxon>Bacillati</taxon>
        <taxon>Actinomycetota</taxon>
        <taxon>Actinomycetes</taxon>
        <taxon>Sporichthyales</taxon>
        <taxon>Sporichthyaceae</taxon>
        <taxon>Longivirga</taxon>
    </lineage>
</organism>
<sequence>MRARDIVVPAPVVATGQPLTDALRALVSAGLPGLVVDAGGRFLVIPASQVLRVALPTYVRDDPSLARVWDESSADALSATLGTLTVADLVRALDRPERAPDTAVDGDATVVEIAAVMSAAHVPLVAVVDAGRFLGVVTVNGLVDRLIA</sequence>
<dbReference type="Gene3D" id="3.10.580.10">
    <property type="entry name" value="CBS-domain"/>
    <property type="match status" value="1"/>
</dbReference>
<evidence type="ECO:0000313" key="3">
    <source>
        <dbReference type="Proteomes" id="UP001596138"/>
    </source>
</evidence>
<dbReference type="InterPro" id="IPR000644">
    <property type="entry name" value="CBS_dom"/>
</dbReference>
<evidence type="ECO:0000313" key="2">
    <source>
        <dbReference type="EMBL" id="MFC6238872.1"/>
    </source>
</evidence>
<proteinExistence type="predicted"/>
<feature type="domain" description="CBS" evidence="1">
    <location>
        <begin position="103"/>
        <end position="146"/>
    </location>
</feature>
<dbReference type="InterPro" id="IPR046342">
    <property type="entry name" value="CBS_dom_sf"/>
</dbReference>
<accession>A0ABW1T3L1</accession>
<gene>
    <name evidence="2" type="ORF">ACFQGU_13365</name>
</gene>
<reference evidence="3" key="1">
    <citation type="journal article" date="2019" name="Int. J. Syst. Evol. Microbiol.">
        <title>The Global Catalogue of Microorganisms (GCM) 10K type strain sequencing project: providing services to taxonomists for standard genome sequencing and annotation.</title>
        <authorList>
            <consortium name="The Broad Institute Genomics Platform"/>
            <consortium name="The Broad Institute Genome Sequencing Center for Infectious Disease"/>
            <person name="Wu L."/>
            <person name="Ma J."/>
        </authorList>
    </citation>
    <scope>NUCLEOTIDE SEQUENCE [LARGE SCALE GENOMIC DNA]</scope>
    <source>
        <strain evidence="3">CGMCC 4.7317</strain>
    </source>
</reference>
<protein>
    <submittedName>
        <fullName evidence="2">CBS domain-containing protein</fullName>
    </submittedName>
</protein>